<dbReference type="Gene3D" id="1.10.30.50">
    <property type="match status" value="1"/>
</dbReference>
<sequence length="455" mass="49134">MAALQAREAALLAEATDLAMARAEERRAMGRRGQHDLALREVTSELGAAMRLSDRTVQERMSSASTLTESFAATYLTFQKGGIDAAHVSGIIDAGGSIGDAELRAQFERIVLEAARFETPPRLRAIARVVAARIDPDLVEELQRNGFAGRCVRVTDLGDGMARLLADLPATLAHAILDRLTQLGHEILHGDPETDAEAWPLVDETDADHIPDGSATVVTGPRIDASGAAADADAGEPTAIASPLPDLRTLDEVRADVLADLLLCGAPTAHGDGDALASIRAHVQVTLPVLTAAGVDKEPSLLAGVGPIDRETARLLAANAPGWDRVMYDPYSGAPLAVDRYRPSKQLRRFLRVRDERCRFPGCTQRPWRCDLDHTVDAAFGGATTDCNLAHFCRRHHTVKHATAWRVRQLGQGRLEWTSLTGRRYVDRPPAIVQFVPSRAFDAPPGPMAEHVPPF</sequence>
<accession>A0ABN2QST0</accession>
<dbReference type="CDD" id="cd00085">
    <property type="entry name" value="HNHc"/>
    <property type="match status" value="1"/>
</dbReference>
<keyword evidence="3" id="KW-1185">Reference proteome</keyword>
<reference evidence="2 3" key="1">
    <citation type="journal article" date="2019" name="Int. J. Syst. Evol. Microbiol.">
        <title>The Global Catalogue of Microorganisms (GCM) 10K type strain sequencing project: providing services to taxonomists for standard genome sequencing and annotation.</title>
        <authorList>
            <consortium name="The Broad Institute Genomics Platform"/>
            <consortium name="The Broad Institute Genome Sequencing Center for Infectious Disease"/>
            <person name="Wu L."/>
            <person name="Ma J."/>
        </authorList>
    </citation>
    <scope>NUCLEOTIDE SEQUENCE [LARGE SCALE GENOMIC DNA]</scope>
    <source>
        <strain evidence="2 3">JCM 14901</strain>
    </source>
</reference>
<dbReference type="InterPro" id="IPR003870">
    <property type="entry name" value="DUF222"/>
</dbReference>
<dbReference type="EMBL" id="BAAAOG010000002">
    <property type="protein sequence ID" value="GAA1957436.1"/>
    <property type="molecule type" value="Genomic_DNA"/>
</dbReference>
<protein>
    <recommendedName>
        <fullName evidence="1">DUF222 domain-containing protein</fullName>
    </recommendedName>
</protein>
<gene>
    <name evidence="2" type="ORF">GCM10009776_19600</name>
</gene>
<dbReference type="Proteomes" id="UP001499933">
    <property type="component" value="Unassembled WGS sequence"/>
</dbReference>
<dbReference type="InterPro" id="IPR003615">
    <property type="entry name" value="HNH_nuc"/>
</dbReference>
<dbReference type="Pfam" id="PF02720">
    <property type="entry name" value="DUF222"/>
    <property type="match status" value="1"/>
</dbReference>
<evidence type="ECO:0000313" key="3">
    <source>
        <dbReference type="Proteomes" id="UP001499933"/>
    </source>
</evidence>
<comment type="caution">
    <text evidence="2">The sequence shown here is derived from an EMBL/GenBank/DDBJ whole genome shotgun (WGS) entry which is preliminary data.</text>
</comment>
<proteinExistence type="predicted"/>
<name>A0ABN2QST0_9MICO</name>
<evidence type="ECO:0000313" key="2">
    <source>
        <dbReference type="EMBL" id="GAA1957436.1"/>
    </source>
</evidence>
<feature type="domain" description="DUF222" evidence="1">
    <location>
        <begin position="16"/>
        <end position="355"/>
    </location>
</feature>
<organism evidence="2 3">
    <name type="scientific">Microbacterium deminutum</name>
    <dbReference type="NCBI Taxonomy" id="344164"/>
    <lineage>
        <taxon>Bacteria</taxon>
        <taxon>Bacillati</taxon>
        <taxon>Actinomycetota</taxon>
        <taxon>Actinomycetes</taxon>
        <taxon>Micrococcales</taxon>
        <taxon>Microbacteriaceae</taxon>
        <taxon>Microbacterium</taxon>
    </lineage>
</organism>
<evidence type="ECO:0000259" key="1">
    <source>
        <dbReference type="Pfam" id="PF02720"/>
    </source>
</evidence>